<dbReference type="Pfam" id="PF01717">
    <property type="entry name" value="Meth_synt_2"/>
    <property type="match status" value="1"/>
</dbReference>
<dbReference type="eggNOG" id="COG0620">
    <property type="taxonomic scope" value="Bacteria"/>
</dbReference>
<evidence type="ECO:0000313" key="3">
    <source>
        <dbReference type="Proteomes" id="UP000028488"/>
    </source>
</evidence>
<dbReference type="GO" id="GO:0003871">
    <property type="term" value="F:5-methyltetrahydropteroyltriglutamate-homocysteine S-methyltransferase activity"/>
    <property type="evidence" value="ECO:0007669"/>
    <property type="project" value="InterPro"/>
</dbReference>
<dbReference type="EMBL" id="CP008947">
    <property type="protein sequence ID" value="AII04569.1"/>
    <property type="molecule type" value="Genomic_DNA"/>
</dbReference>
<dbReference type="CDD" id="cd03310">
    <property type="entry name" value="CIMS_like"/>
    <property type="match status" value="1"/>
</dbReference>
<feature type="domain" description="Cobalamin-independent methionine synthase MetE C-terminal/archaeal" evidence="1">
    <location>
        <begin position="12"/>
        <end position="329"/>
    </location>
</feature>
<dbReference type="RefSeq" id="WP_128638975.1">
    <property type="nucleotide sequence ID" value="NZ_CP008947.1"/>
</dbReference>
<reference evidence="2 3" key="1">
    <citation type="submission" date="2014-07" db="EMBL/GenBank/DDBJ databases">
        <title>Genome Sequence of Rhodococcus opacus Strain R7, a Biodegrader of Mono- and Polycyclic Aromatic Hydrocarbons.</title>
        <authorList>
            <person name="Di Gennaro P."/>
            <person name="Zampolli J."/>
            <person name="Presti I."/>
            <person name="Cappelletti M."/>
            <person name="D'Ursi P."/>
            <person name="Orro A."/>
            <person name="Mezzelani A."/>
            <person name="Milanesi L."/>
        </authorList>
    </citation>
    <scope>NUCLEOTIDE SEQUENCE [LARGE SCALE GENOMIC DNA]</scope>
    <source>
        <strain evidence="2 3">R7</strain>
    </source>
</reference>
<dbReference type="SUPFAM" id="SSF51726">
    <property type="entry name" value="UROD/MetE-like"/>
    <property type="match status" value="1"/>
</dbReference>
<evidence type="ECO:0000259" key="1">
    <source>
        <dbReference type="Pfam" id="PF01717"/>
    </source>
</evidence>
<dbReference type="InterPro" id="IPR002629">
    <property type="entry name" value="Met_Synth_C/arc"/>
</dbReference>
<dbReference type="InterPro" id="IPR038071">
    <property type="entry name" value="UROD/MetE-like_sf"/>
</dbReference>
<accession>A0A076EMC1</accession>
<protein>
    <submittedName>
        <fullName evidence="2">Methionine synthase</fullName>
    </submittedName>
</protein>
<dbReference type="AlphaFoldDB" id="A0A076EMC1"/>
<dbReference type="GO" id="GO:0009086">
    <property type="term" value="P:methionine biosynthetic process"/>
    <property type="evidence" value="ECO:0007669"/>
    <property type="project" value="InterPro"/>
</dbReference>
<dbReference type="Gene3D" id="3.20.20.210">
    <property type="match status" value="1"/>
</dbReference>
<proteinExistence type="predicted"/>
<organism evidence="2 3">
    <name type="scientific">Rhodococcus opacus</name>
    <name type="common">Nocardia opaca</name>
    <dbReference type="NCBI Taxonomy" id="37919"/>
    <lineage>
        <taxon>Bacteria</taxon>
        <taxon>Bacillati</taxon>
        <taxon>Actinomycetota</taxon>
        <taxon>Actinomycetes</taxon>
        <taxon>Mycobacteriales</taxon>
        <taxon>Nocardiaceae</taxon>
        <taxon>Rhodococcus</taxon>
    </lineage>
</organism>
<evidence type="ECO:0000313" key="2">
    <source>
        <dbReference type="EMBL" id="AII04569.1"/>
    </source>
</evidence>
<dbReference type="GO" id="GO:0008270">
    <property type="term" value="F:zinc ion binding"/>
    <property type="evidence" value="ECO:0007669"/>
    <property type="project" value="InterPro"/>
</dbReference>
<dbReference type="Proteomes" id="UP000028488">
    <property type="component" value="Chromosome"/>
</dbReference>
<gene>
    <name evidence="2" type="ORF">EP51_08170</name>
</gene>
<name>A0A076EMC1_RHOOP</name>
<sequence length="340" mass="35427">MTQGISLAGAVTGVGSWPGTDPREAATVVLGELGRLPHLVELPARGLGADMIGRASALLVDLQLDVSTTAYRVVQRRGSVSKRATDLLNQDLDALEEAWESAGLVGADHVVKVQSVGPLTLAAEVELGTGRRVLTDPGAVRDFAESLGEGLARHAAEVNRRLGAQVLVQFDEPRLPAVLAGTLSGRSRLETVRAMPEPEALAVLEAALAGSGAVTMVHCCSGDLPTDLLRRSSARAVGLDVAQLTSADLDGIGELLDAGKELAFGLVPTDTPAVPATWRDLARPAVTLIDRLGFPRTTLRTQVAVTPACGLAGADQSWSREALKLCSEVSSAFTDDPESL</sequence>